<evidence type="ECO:0000313" key="4">
    <source>
        <dbReference type="Proteomes" id="UP000472241"/>
    </source>
</evidence>
<proteinExistence type="predicted"/>
<keyword evidence="4" id="KW-1185">Reference proteome</keyword>
<dbReference type="RefSeq" id="XP_030162994.1">
    <property type="nucleotide sequence ID" value="XM_030307134.1"/>
</dbReference>
<dbReference type="InterPro" id="IPR040441">
    <property type="entry name" value="CFA20/CFAP20DC"/>
</dbReference>
<organism evidence="3 4">
    <name type="scientific">Lynx canadensis</name>
    <name type="common">Canada lynx</name>
    <name type="synonym">Felis canadensis</name>
    <dbReference type="NCBI Taxonomy" id="61383"/>
    <lineage>
        <taxon>Eukaryota</taxon>
        <taxon>Metazoa</taxon>
        <taxon>Chordata</taxon>
        <taxon>Craniata</taxon>
        <taxon>Vertebrata</taxon>
        <taxon>Euteleostomi</taxon>
        <taxon>Mammalia</taxon>
        <taxon>Eutheria</taxon>
        <taxon>Laurasiatheria</taxon>
        <taxon>Carnivora</taxon>
        <taxon>Feliformia</taxon>
        <taxon>Felidae</taxon>
        <taxon>Felinae</taxon>
        <taxon>Lynx</taxon>
    </lineage>
</organism>
<accession>A0A667H2V2</accession>
<evidence type="ECO:0000259" key="2">
    <source>
        <dbReference type="Pfam" id="PF05018"/>
    </source>
</evidence>
<dbReference type="InterPro" id="IPR007714">
    <property type="entry name" value="CFA20_dom"/>
</dbReference>
<dbReference type="Pfam" id="PF05018">
    <property type="entry name" value="CFA20_dom"/>
    <property type="match status" value="1"/>
</dbReference>
<feature type="compositionally biased region" description="Acidic residues" evidence="1">
    <location>
        <begin position="515"/>
        <end position="529"/>
    </location>
</feature>
<reference evidence="3" key="2">
    <citation type="submission" date="2025-09" db="UniProtKB">
        <authorList>
            <consortium name="Ensembl"/>
        </authorList>
    </citation>
    <scope>IDENTIFICATION</scope>
</reference>
<feature type="compositionally biased region" description="Basic and acidic residues" evidence="1">
    <location>
        <begin position="368"/>
        <end position="377"/>
    </location>
</feature>
<feature type="region of interest" description="Disordered" evidence="1">
    <location>
        <begin position="477"/>
        <end position="496"/>
    </location>
</feature>
<dbReference type="Ensembl" id="ENSLCNT00005016543.1">
    <property type="protein sequence ID" value="ENSLCNP00005014798.1"/>
    <property type="gene ID" value="ENSLCNG00005009651.1"/>
</dbReference>
<feature type="region of interest" description="Disordered" evidence="1">
    <location>
        <begin position="598"/>
        <end position="658"/>
    </location>
</feature>
<name>A0A667H2V2_LYNCA</name>
<dbReference type="AlphaFoldDB" id="A0A667H2V2"/>
<gene>
    <name evidence="3" type="primary">CFAP20DC</name>
</gene>
<evidence type="ECO:0000256" key="1">
    <source>
        <dbReference type="SAM" id="MobiDB-lite"/>
    </source>
</evidence>
<reference evidence="3" key="1">
    <citation type="submission" date="2025-08" db="UniProtKB">
        <authorList>
            <consortium name="Ensembl"/>
        </authorList>
    </citation>
    <scope>IDENTIFICATION</scope>
</reference>
<feature type="region of interest" description="Disordered" evidence="1">
    <location>
        <begin position="509"/>
        <end position="529"/>
    </location>
</feature>
<feature type="domain" description="CFA20" evidence="2">
    <location>
        <begin position="1"/>
        <end position="173"/>
    </location>
</feature>
<feature type="compositionally biased region" description="Polar residues" evidence="1">
    <location>
        <begin position="392"/>
        <end position="402"/>
    </location>
</feature>
<evidence type="ECO:0000313" key="3">
    <source>
        <dbReference type="Ensembl" id="ENSLCNP00005014798.1"/>
    </source>
</evidence>
<feature type="region of interest" description="Disordered" evidence="1">
    <location>
        <begin position="342"/>
        <end position="418"/>
    </location>
</feature>
<feature type="compositionally biased region" description="Polar residues" evidence="1">
    <location>
        <begin position="633"/>
        <end position="645"/>
    </location>
</feature>
<dbReference type="GeneID" id="115508427"/>
<protein>
    <recommendedName>
        <fullName evidence="2">CFA20 domain-containing protein</fullName>
    </recommendedName>
</protein>
<sequence length="687" mass="77252">MFKNEYQGGAFVEIFSAQGKNPGAKWKILGSPSVIWKEFDKEAKSFVFVLEGSSQTNKIQLPKENKQILGLIQRFLVLQIYIPLGQDFSTELLITDLGNIKRRLYLSTVHKELSSTPLHAKIPLFMIKRKIWCNLCIDLVAFTSEIFKGAVFQSLDGIVVSANCKLRKIFTLKCKPQDTVDKDAGYGVPFPTNEPTDIIPRSCQLTTDVPQVTQLLNMTKLRQTEIKFGGHPLNSAESDQFINKGTGSVRTSKNHDVCHIAFGSRVLGPPPLSGRRNNMRISSETIRSIGSRNNRSCQQSMAENCVSSAEMSASLIPESEEQRDKENIHQIKQTIPIHADLHVMHPHPPQEPSADKNNNRRRLRLKSTNRERTEAHRGCSSGNNRNEDKATTPLNSVSQQKAEMNPSSPAPQSPDQADEWIFPENDHISHLASSRQSLLLDDDSRHASHLWLEASKESERDQLAEETQAVPKNIFTFSSRPRSAPHGKTQTLSPEGCPFILDLKEDTSVTRRDTESEDDFYGGDSSEEEYDWRNYQPSQMSESELQMLASLRRQQNEELEDMGASHGLSASQVDNCNVSISTSSDDTTTWNSCLPPPVHQGHHYQQEMNPPSPSNPRDWLNMLSPPIVPPSQQPTEQHLDSSGSLRVQGEEDPSVEVEEDEEVLTLLYDPCLNCYFDPQTGKYYELV</sequence>
<dbReference type="PANTHER" id="PTHR12458">
    <property type="entry name" value="ORF PROTEIN"/>
    <property type="match status" value="1"/>
</dbReference>
<dbReference type="Proteomes" id="UP000472241">
    <property type="component" value="Unplaced"/>
</dbReference>
<dbReference type="CTD" id="200844"/>